<feature type="coiled-coil region" evidence="2">
    <location>
        <begin position="268"/>
        <end position="307"/>
    </location>
</feature>
<dbReference type="SMART" id="SM00355">
    <property type="entry name" value="ZnF_C2H2"/>
    <property type="match status" value="1"/>
</dbReference>
<keyword evidence="1" id="KW-0862">Zinc</keyword>
<proteinExistence type="predicted"/>
<dbReference type="PANTHER" id="PTHR36055:SF1">
    <property type="entry name" value="C2H2-LIKE ZINC FINGER PROTEIN"/>
    <property type="match status" value="1"/>
</dbReference>
<dbReference type="PROSITE" id="PS00028">
    <property type="entry name" value="ZINC_FINGER_C2H2_1"/>
    <property type="match status" value="1"/>
</dbReference>
<evidence type="ECO:0000256" key="2">
    <source>
        <dbReference type="SAM" id="Coils"/>
    </source>
</evidence>
<protein>
    <submittedName>
        <fullName evidence="5">C2H2-like zinc finger protein</fullName>
    </submittedName>
</protein>
<comment type="caution">
    <text evidence="5">The sequence shown here is derived from an EMBL/GenBank/DDBJ whole genome shotgun (WGS) entry which is preliminary data.</text>
</comment>
<dbReference type="GO" id="GO:0008270">
    <property type="term" value="F:zinc ion binding"/>
    <property type="evidence" value="ECO:0007669"/>
    <property type="project" value="UniProtKB-KW"/>
</dbReference>
<evidence type="ECO:0000259" key="4">
    <source>
        <dbReference type="PROSITE" id="PS50157"/>
    </source>
</evidence>
<dbReference type="PANTHER" id="PTHR36055">
    <property type="entry name" value="C2H2-LIKE ZINC FINGER PROTEIN"/>
    <property type="match status" value="1"/>
</dbReference>
<keyword evidence="2" id="KW-0175">Coiled coil</keyword>
<dbReference type="Proteomes" id="UP001604336">
    <property type="component" value="Unassembled WGS sequence"/>
</dbReference>
<feature type="domain" description="C2H2-type" evidence="4">
    <location>
        <begin position="77"/>
        <end position="99"/>
    </location>
</feature>
<evidence type="ECO:0000313" key="5">
    <source>
        <dbReference type="EMBL" id="KAL2540166.1"/>
    </source>
</evidence>
<reference evidence="6" key="1">
    <citation type="submission" date="2024-07" db="EMBL/GenBank/DDBJ databases">
        <title>Two chromosome-level genome assemblies of Korean endemic species Abeliophyllum distichum and Forsythia ovata (Oleaceae).</title>
        <authorList>
            <person name="Jang H."/>
        </authorList>
    </citation>
    <scope>NUCLEOTIDE SEQUENCE [LARGE SCALE GENOMIC DNA]</scope>
</reference>
<keyword evidence="6" id="KW-1185">Reference proteome</keyword>
<dbReference type="EMBL" id="JBFOLK010000001">
    <property type="protein sequence ID" value="KAL2540166.1"/>
    <property type="molecule type" value="Genomic_DNA"/>
</dbReference>
<keyword evidence="1" id="KW-0863">Zinc-finger</keyword>
<accession>A0ABD1VS07</accession>
<name>A0ABD1VS07_9LAMI</name>
<evidence type="ECO:0000256" key="3">
    <source>
        <dbReference type="SAM" id="MobiDB-lite"/>
    </source>
</evidence>
<gene>
    <name evidence="5" type="ORF">Adt_01144</name>
</gene>
<keyword evidence="1" id="KW-0479">Metal-binding</keyword>
<feature type="region of interest" description="Disordered" evidence="3">
    <location>
        <begin position="316"/>
        <end position="336"/>
    </location>
</feature>
<dbReference type="PROSITE" id="PS50157">
    <property type="entry name" value="ZINC_FINGER_C2H2_2"/>
    <property type="match status" value="1"/>
</dbReference>
<organism evidence="5 6">
    <name type="scientific">Abeliophyllum distichum</name>
    <dbReference type="NCBI Taxonomy" id="126358"/>
    <lineage>
        <taxon>Eukaryota</taxon>
        <taxon>Viridiplantae</taxon>
        <taxon>Streptophyta</taxon>
        <taxon>Embryophyta</taxon>
        <taxon>Tracheophyta</taxon>
        <taxon>Spermatophyta</taxon>
        <taxon>Magnoliopsida</taxon>
        <taxon>eudicotyledons</taxon>
        <taxon>Gunneridae</taxon>
        <taxon>Pentapetalae</taxon>
        <taxon>asterids</taxon>
        <taxon>lamiids</taxon>
        <taxon>Lamiales</taxon>
        <taxon>Oleaceae</taxon>
        <taxon>Forsythieae</taxon>
        <taxon>Abeliophyllum</taxon>
    </lineage>
</organism>
<sequence length="670" mass="74854">MPVAKLNTTGTLNAMKSEEGNDSLDTFIRQTTTGKEPFLSFSRPGESPVQWIQLLHALDQPDLPGWPLLTPLKVQMQKCEKCSREFFSPINYRRHIRVHRRSLNVDKESHKNRDLLAAFWDKLSLEQTKEIVALKDVSVKELPGSSVIRTLASSLRKPGIWTLPQVYVRAGSTLLDIIQAKPSRLPISSHELFSILDDASERTFLCAGTAESVQKYVFEGEAAKNGLELRNLVACTSFLFEYQLVKAWVADKDAEALRCQKLLVAEEEAAQKRQAELLERKKQKKLRQKEQRAREQLNECKAELNINIDALEQPLSAEASGPPSPSDFSPNSPDLLANVASCPEPIQFPSKEIDEDIEAQIDFSGEHIDQGNFQTIETQMMAANGHRHLATNRWQDAKFSKGWPKWDSHRGNPLNGSKVWTKKCKAENEGESWRRRVQRVSGNQTEENSCEVMIGSISVTLRNSITQKEDAPLVKATDTMLKNSISEKPIKSDGMNRVAAKLLKPVSQHGTRGPLPVERGDKDSEDGLLLEKVYDRTVPGERCVQSCSMEDNDCGNSGKHCHVLSDTQPGSSFFSSIAAKEFLAQRWKEAISADHVRLVLSPELESPSCHDVQDDCSMTALGPDSNECSVLGNAENWPISSTSGHVQVKVRTKPDKRLKVKYIPKQKAIA</sequence>
<evidence type="ECO:0000313" key="6">
    <source>
        <dbReference type="Proteomes" id="UP001604336"/>
    </source>
</evidence>
<dbReference type="AlphaFoldDB" id="A0ABD1VS07"/>
<dbReference type="InterPro" id="IPR013087">
    <property type="entry name" value="Znf_C2H2_type"/>
</dbReference>
<evidence type="ECO:0000256" key="1">
    <source>
        <dbReference type="PROSITE-ProRule" id="PRU00042"/>
    </source>
</evidence>